<dbReference type="Proteomes" id="UP000015105">
    <property type="component" value="Chromosome 3D"/>
</dbReference>
<reference evidence="3" key="2">
    <citation type="journal article" date="2017" name="Nat. Plants">
        <title>The Aegilops tauschii genome reveals multiple impacts of transposons.</title>
        <authorList>
            <person name="Zhao G."/>
            <person name="Zou C."/>
            <person name="Li K."/>
            <person name="Wang K."/>
            <person name="Li T."/>
            <person name="Gao L."/>
            <person name="Zhang X."/>
            <person name="Wang H."/>
            <person name="Yang Z."/>
            <person name="Liu X."/>
            <person name="Jiang W."/>
            <person name="Mao L."/>
            <person name="Kong X."/>
            <person name="Jiao Y."/>
            <person name="Jia J."/>
        </authorList>
    </citation>
    <scope>NUCLEOTIDE SEQUENCE [LARGE SCALE GENOMIC DNA]</scope>
    <source>
        <strain evidence="3">cv. AL8/78</strain>
    </source>
</reference>
<dbReference type="AlphaFoldDB" id="A0A453DWC3"/>
<keyword evidence="1" id="KW-0812">Transmembrane</keyword>
<keyword evidence="1" id="KW-0472">Membrane</keyword>
<sequence>MPRLSWKCHYSDIQGSCNNLFCCMGTQAGAFPFKIYSLEKLMVSPPHLVWCLSVSLSIFFAWADMADQVGKHFKRGTGIEAIKWKYMMSQSKRDGSSVIFKRWSQGIAVLCVSLSG</sequence>
<reference evidence="2" key="4">
    <citation type="submission" date="2019-03" db="UniProtKB">
        <authorList>
            <consortium name="EnsemblPlants"/>
        </authorList>
    </citation>
    <scope>IDENTIFICATION</scope>
</reference>
<dbReference type="EnsemblPlants" id="AET3Gv20128800.10">
    <property type="protein sequence ID" value="AET3Gv20128800.10"/>
    <property type="gene ID" value="AET3Gv20128800"/>
</dbReference>
<reference evidence="3" key="1">
    <citation type="journal article" date="2014" name="Science">
        <title>Ancient hybridizations among the ancestral genomes of bread wheat.</title>
        <authorList>
            <consortium name="International Wheat Genome Sequencing Consortium,"/>
            <person name="Marcussen T."/>
            <person name="Sandve S.R."/>
            <person name="Heier L."/>
            <person name="Spannagl M."/>
            <person name="Pfeifer M."/>
            <person name="Jakobsen K.S."/>
            <person name="Wulff B.B."/>
            <person name="Steuernagel B."/>
            <person name="Mayer K.F."/>
            <person name="Olsen O.A."/>
        </authorList>
    </citation>
    <scope>NUCLEOTIDE SEQUENCE [LARGE SCALE GENOMIC DNA]</scope>
    <source>
        <strain evidence="3">cv. AL8/78</strain>
    </source>
</reference>
<organism evidence="2 3">
    <name type="scientific">Aegilops tauschii subsp. strangulata</name>
    <name type="common">Goatgrass</name>
    <dbReference type="NCBI Taxonomy" id="200361"/>
    <lineage>
        <taxon>Eukaryota</taxon>
        <taxon>Viridiplantae</taxon>
        <taxon>Streptophyta</taxon>
        <taxon>Embryophyta</taxon>
        <taxon>Tracheophyta</taxon>
        <taxon>Spermatophyta</taxon>
        <taxon>Magnoliopsida</taxon>
        <taxon>Liliopsida</taxon>
        <taxon>Poales</taxon>
        <taxon>Poaceae</taxon>
        <taxon>BOP clade</taxon>
        <taxon>Pooideae</taxon>
        <taxon>Triticodae</taxon>
        <taxon>Triticeae</taxon>
        <taxon>Triticinae</taxon>
        <taxon>Aegilops</taxon>
    </lineage>
</organism>
<accession>A0A453DWC3</accession>
<dbReference type="Gramene" id="AET3Gv20128800.10">
    <property type="protein sequence ID" value="AET3Gv20128800.10"/>
    <property type="gene ID" value="AET3Gv20128800"/>
</dbReference>
<feature type="transmembrane region" description="Helical" evidence="1">
    <location>
        <begin position="47"/>
        <end position="65"/>
    </location>
</feature>
<reference evidence="2" key="5">
    <citation type="journal article" date="2021" name="G3 (Bethesda)">
        <title>Aegilops tauschii genome assembly Aet v5.0 features greater sequence contiguity and improved annotation.</title>
        <authorList>
            <person name="Wang L."/>
            <person name="Zhu T."/>
            <person name="Rodriguez J.C."/>
            <person name="Deal K.R."/>
            <person name="Dubcovsky J."/>
            <person name="McGuire P.E."/>
            <person name="Lux T."/>
            <person name="Spannagl M."/>
            <person name="Mayer K.F.X."/>
            <person name="Baldrich P."/>
            <person name="Meyers B.C."/>
            <person name="Huo N."/>
            <person name="Gu Y.Q."/>
            <person name="Zhou H."/>
            <person name="Devos K.M."/>
            <person name="Bennetzen J.L."/>
            <person name="Unver T."/>
            <person name="Budak H."/>
            <person name="Gulick P.J."/>
            <person name="Galiba G."/>
            <person name="Kalapos B."/>
            <person name="Nelson D.R."/>
            <person name="Li P."/>
            <person name="You F.M."/>
            <person name="Luo M.C."/>
            <person name="Dvorak J."/>
        </authorList>
    </citation>
    <scope>NUCLEOTIDE SEQUENCE [LARGE SCALE GENOMIC DNA]</scope>
    <source>
        <strain evidence="2">cv. AL8/78</strain>
    </source>
</reference>
<reference evidence="2" key="3">
    <citation type="journal article" date="2017" name="Nature">
        <title>Genome sequence of the progenitor of the wheat D genome Aegilops tauschii.</title>
        <authorList>
            <person name="Luo M.C."/>
            <person name="Gu Y.Q."/>
            <person name="Puiu D."/>
            <person name="Wang H."/>
            <person name="Twardziok S.O."/>
            <person name="Deal K.R."/>
            <person name="Huo N."/>
            <person name="Zhu T."/>
            <person name="Wang L."/>
            <person name="Wang Y."/>
            <person name="McGuire P.E."/>
            <person name="Liu S."/>
            <person name="Long H."/>
            <person name="Ramasamy R.K."/>
            <person name="Rodriguez J.C."/>
            <person name="Van S.L."/>
            <person name="Yuan L."/>
            <person name="Wang Z."/>
            <person name="Xia Z."/>
            <person name="Xiao L."/>
            <person name="Anderson O.D."/>
            <person name="Ouyang S."/>
            <person name="Liang Y."/>
            <person name="Zimin A.V."/>
            <person name="Pertea G."/>
            <person name="Qi P."/>
            <person name="Bennetzen J.L."/>
            <person name="Dai X."/>
            <person name="Dawson M.W."/>
            <person name="Muller H.G."/>
            <person name="Kugler K."/>
            <person name="Rivarola-Duarte L."/>
            <person name="Spannagl M."/>
            <person name="Mayer K.F.X."/>
            <person name="Lu F.H."/>
            <person name="Bevan M.W."/>
            <person name="Leroy P."/>
            <person name="Li P."/>
            <person name="You F.M."/>
            <person name="Sun Q."/>
            <person name="Liu Z."/>
            <person name="Lyons E."/>
            <person name="Wicker T."/>
            <person name="Salzberg S.L."/>
            <person name="Devos K.M."/>
            <person name="Dvorak J."/>
        </authorList>
    </citation>
    <scope>NUCLEOTIDE SEQUENCE [LARGE SCALE GENOMIC DNA]</scope>
    <source>
        <strain evidence="2">cv. AL8/78</strain>
    </source>
</reference>
<keyword evidence="3" id="KW-1185">Reference proteome</keyword>
<protein>
    <submittedName>
        <fullName evidence="2">Uncharacterized protein</fullName>
    </submittedName>
</protein>
<evidence type="ECO:0000313" key="2">
    <source>
        <dbReference type="EnsemblPlants" id="AET3Gv20128800.10"/>
    </source>
</evidence>
<evidence type="ECO:0000256" key="1">
    <source>
        <dbReference type="SAM" id="Phobius"/>
    </source>
</evidence>
<name>A0A453DWC3_AEGTS</name>
<proteinExistence type="predicted"/>
<keyword evidence="1" id="KW-1133">Transmembrane helix</keyword>
<evidence type="ECO:0000313" key="3">
    <source>
        <dbReference type="Proteomes" id="UP000015105"/>
    </source>
</evidence>